<dbReference type="KEGG" id="pchi:PC41400_27440"/>
<reference evidence="3 6" key="2">
    <citation type="submission" date="2022-05" db="EMBL/GenBank/DDBJ databases">
        <title>Genome Sequencing of Bee-Associated Microbes.</title>
        <authorList>
            <person name="Dunlap C."/>
        </authorList>
    </citation>
    <scope>NUCLEOTIDE SEQUENCE [LARGE SCALE GENOMIC DNA]</scope>
    <source>
        <strain evidence="3 6">NRRL B-23120</strain>
    </source>
</reference>
<accession>A0A410X3J3</accession>
<dbReference type="EMBL" id="CP026520">
    <property type="protein sequence ID" value="QAV21198.1"/>
    <property type="molecule type" value="Genomic_DNA"/>
</dbReference>
<dbReference type="SUPFAM" id="SSF55347">
    <property type="entry name" value="Glyceraldehyde-3-phosphate dehydrogenase-like, C-terminal domain"/>
    <property type="match status" value="1"/>
</dbReference>
<evidence type="ECO:0000313" key="3">
    <source>
        <dbReference type="EMBL" id="MCY9595328.1"/>
    </source>
</evidence>
<gene>
    <name evidence="3" type="ORF">M5X16_06015</name>
    <name evidence="4" type="ORF">PC41400_27440</name>
</gene>
<dbReference type="PANTHER" id="PTHR43708:SF3">
    <property type="entry name" value="OXIDOREDUCTASE"/>
    <property type="match status" value="1"/>
</dbReference>
<dbReference type="InterPro" id="IPR055170">
    <property type="entry name" value="GFO_IDH_MocA-like_dom"/>
</dbReference>
<dbReference type="OrthoDB" id="9815825at2"/>
<name>A0A410X3J3_9BACL</name>
<dbReference type="InterPro" id="IPR000683">
    <property type="entry name" value="Gfo/Idh/MocA-like_OxRdtase_N"/>
</dbReference>
<evidence type="ECO:0000313" key="5">
    <source>
        <dbReference type="Proteomes" id="UP000288943"/>
    </source>
</evidence>
<dbReference type="InterPro" id="IPR036291">
    <property type="entry name" value="NAD(P)-bd_dom_sf"/>
</dbReference>
<sequence length="386" mass="43413">MGDIKVGVIGTGFSAMAHIEALQRVPSVQVVAVASSRLSHAEEAAARYRIPMYYGDAMELIHDPDIDVVHNCTPNHLHYTFNKAALLAGKHVLSEKPLSVTVEESDELQKLAREKGLVAGVAFIYRHYPLVEEIKQQIASRTYGKPHYVLGGYLQDWLLYETDYNWRMDSRLNGPSRAVADIGSHWCDTVQYVLGTRIVSVFADLGIVHPVRFKPKDEQATFTNAAPKPEDCERVEVDTEDFGSILVRFEDGTKGVFCISQVSPGRKNKLYFEISAEKGALRWDQEEANRLWIGSRDVPNQIQMRDASLMSSQAASITHYPGGHEEGWPDALKNLLLDYYSLIGKRKARKTDETSSKFATFNQACGVMRIVEAVLQSHERQRWVDV</sequence>
<feature type="domain" description="Gfo/Idh/MocA-like oxidoreductase N-terminal" evidence="1">
    <location>
        <begin position="4"/>
        <end position="123"/>
    </location>
</feature>
<evidence type="ECO:0000313" key="6">
    <source>
        <dbReference type="Proteomes" id="UP001527202"/>
    </source>
</evidence>
<dbReference type="Gene3D" id="3.40.50.720">
    <property type="entry name" value="NAD(P)-binding Rossmann-like Domain"/>
    <property type="match status" value="1"/>
</dbReference>
<dbReference type="AlphaFoldDB" id="A0A410X3J3"/>
<proteinExistence type="predicted"/>
<dbReference type="Proteomes" id="UP001527202">
    <property type="component" value="Unassembled WGS sequence"/>
</dbReference>
<dbReference type="Gene3D" id="3.30.360.10">
    <property type="entry name" value="Dihydrodipicolinate Reductase, domain 2"/>
    <property type="match status" value="1"/>
</dbReference>
<dbReference type="SUPFAM" id="SSF51735">
    <property type="entry name" value="NAD(P)-binding Rossmann-fold domains"/>
    <property type="match status" value="1"/>
</dbReference>
<dbReference type="GeneID" id="95378526"/>
<protein>
    <submittedName>
        <fullName evidence="4">Gfo/Idh/MocA family oxidoreductase</fullName>
    </submittedName>
</protein>
<feature type="domain" description="GFO/IDH/MocA-like oxidoreductase" evidence="2">
    <location>
        <begin position="132"/>
        <end position="282"/>
    </location>
</feature>
<dbReference type="RefSeq" id="WP_042234970.1">
    <property type="nucleotide sequence ID" value="NZ_CP026520.1"/>
</dbReference>
<dbReference type="PANTHER" id="PTHR43708">
    <property type="entry name" value="CONSERVED EXPRESSED OXIDOREDUCTASE (EUROFUNG)"/>
    <property type="match status" value="1"/>
</dbReference>
<dbReference type="EMBL" id="JAMDMJ010000007">
    <property type="protein sequence ID" value="MCY9595328.1"/>
    <property type="molecule type" value="Genomic_DNA"/>
</dbReference>
<reference evidence="4 5" key="1">
    <citation type="submission" date="2018-01" db="EMBL/GenBank/DDBJ databases">
        <title>The whole genome sequencing and assembly of Paenibacillus chitinolyticus KCCM 41400 strain.</title>
        <authorList>
            <person name="Kim J.-Y."/>
            <person name="Park M.-K."/>
            <person name="Lee Y.-J."/>
            <person name="Yi H."/>
            <person name="Bahn Y.-S."/>
            <person name="Kim J.F."/>
            <person name="Lee D.-W."/>
        </authorList>
    </citation>
    <scope>NUCLEOTIDE SEQUENCE [LARGE SCALE GENOMIC DNA]</scope>
    <source>
        <strain evidence="4 5">KCCM 41400</strain>
    </source>
</reference>
<evidence type="ECO:0000259" key="1">
    <source>
        <dbReference type="Pfam" id="PF01408"/>
    </source>
</evidence>
<dbReference type="Pfam" id="PF22725">
    <property type="entry name" value="GFO_IDH_MocA_C3"/>
    <property type="match status" value="1"/>
</dbReference>
<evidence type="ECO:0000259" key="2">
    <source>
        <dbReference type="Pfam" id="PF22725"/>
    </source>
</evidence>
<keyword evidence="6" id="KW-1185">Reference proteome</keyword>
<dbReference type="InterPro" id="IPR051317">
    <property type="entry name" value="Gfo/Idh/MocA_oxidoreduct"/>
</dbReference>
<evidence type="ECO:0000313" key="4">
    <source>
        <dbReference type="EMBL" id="QAV21198.1"/>
    </source>
</evidence>
<dbReference type="Proteomes" id="UP000288943">
    <property type="component" value="Chromosome"/>
</dbReference>
<organism evidence="4 5">
    <name type="scientific">Paenibacillus chitinolyticus</name>
    <dbReference type="NCBI Taxonomy" id="79263"/>
    <lineage>
        <taxon>Bacteria</taxon>
        <taxon>Bacillati</taxon>
        <taxon>Bacillota</taxon>
        <taxon>Bacilli</taxon>
        <taxon>Bacillales</taxon>
        <taxon>Paenibacillaceae</taxon>
        <taxon>Paenibacillus</taxon>
    </lineage>
</organism>
<dbReference type="Pfam" id="PF01408">
    <property type="entry name" value="GFO_IDH_MocA"/>
    <property type="match status" value="1"/>
</dbReference>
<dbReference type="GO" id="GO:0000166">
    <property type="term" value="F:nucleotide binding"/>
    <property type="evidence" value="ECO:0007669"/>
    <property type="project" value="InterPro"/>
</dbReference>